<reference evidence="2" key="1">
    <citation type="journal article" date="2013" name="Nature">
        <title>Draft genome of the wheat A-genome progenitor Triticum urartu.</title>
        <authorList>
            <person name="Ling H.Q."/>
            <person name="Zhao S."/>
            <person name="Liu D."/>
            <person name="Wang J."/>
            <person name="Sun H."/>
            <person name="Zhang C."/>
            <person name="Fan H."/>
            <person name="Li D."/>
            <person name="Dong L."/>
            <person name="Tao Y."/>
            <person name="Gao C."/>
            <person name="Wu H."/>
            <person name="Li Y."/>
            <person name="Cui Y."/>
            <person name="Guo X."/>
            <person name="Zheng S."/>
            <person name="Wang B."/>
            <person name="Yu K."/>
            <person name="Liang Q."/>
            <person name="Yang W."/>
            <person name="Lou X."/>
            <person name="Chen J."/>
            <person name="Feng M."/>
            <person name="Jian J."/>
            <person name="Zhang X."/>
            <person name="Luo G."/>
            <person name="Jiang Y."/>
            <person name="Liu J."/>
            <person name="Wang Z."/>
            <person name="Sha Y."/>
            <person name="Zhang B."/>
            <person name="Wu H."/>
            <person name="Tang D."/>
            <person name="Shen Q."/>
            <person name="Xue P."/>
            <person name="Zou S."/>
            <person name="Wang X."/>
            <person name="Liu X."/>
            <person name="Wang F."/>
            <person name="Yang Y."/>
            <person name="An X."/>
            <person name="Dong Z."/>
            <person name="Zhang K."/>
            <person name="Zhang X."/>
            <person name="Luo M.C."/>
            <person name="Dvorak J."/>
            <person name="Tong Y."/>
            <person name="Wang J."/>
            <person name="Yang H."/>
            <person name="Li Z."/>
            <person name="Wang D."/>
            <person name="Zhang A."/>
            <person name="Wang J."/>
        </authorList>
    </citation>
    <scope>NUCLEOTIDE SEQUENCE</scope>
</reference>
<feature type="compositionally biased region" description="Basic and acidic residues" evidence="1">
    <location>
        <begin position="32"/>
        <end position="43"/>
    </location>
</feature>
<sequence>MDAQQLAGDDDEQSSGYKCSGSPAGVQKCARRSPEHCERGEDIDRASAMGFYRPWKKRSGRGVTQLTLGHGEVDGYSSEATGVSSELGEGAVREERMEIASWRSNPRPCGRMRGVRGRRGTWRSSPEWLRGRRRGDELLRARAQARPEHGGQGDDVAWLALPGGGEGRRGEGSVEEEP</sequence>
<organism evidence="2">
    <name type="scientific">Triticum urartu</name>
    <name type="common">Red wild einkorn</name>
    <name type="synonym">Crithodium urartu</name>
    <dbReference type="NCBI Taxonomy" id="4572"/>
    <lineage>
        <taxon>Eukaryota</taxon>
        <taxon>Viridiplantae</taxon>
        <taxon>Streptophyta</taxon>
        <taxon>Embryophyta</taxon>
        <taxon>Tracheophyta</taxon>
        <taxon>Spermatophyta</taxon>
        <taxon>Magnoliopsida</taxon>
        <taxon>Liliopsida</taxon>
        <taxon>Poales</taxon>
        <taxon>Poaceae</taxon>
        <taxon>BOP clade</taxon>
        <taxon>Pooideae</taxon>
        <taxon>Triticodae</taxon>
        <taxon>Triticeae</taxon>
        <taxon>Triticinae</taxon>
        <taxon>Triticum</taxon>
    </lineage>
</organism>
<dbReference type="EMBL" id="KD135247">
    <property type="protein sequence ID" value="EMS58221.1"/>
    <property type="molecule type" value="Genomic_DNA"/>
</dbReference>
<gene>
    <name evidence="2" type="ORF">TRIUR3_25193</name>
</gene>
<feature type="region of interest" description="Disordered" evidence="1">
    <location>
        <begin position="1"/>
        <end position="43"/>
    </location>
</feature>
<feature type="compositionally biased region" description="Basic and acidic residues" evidence="1">
    <location>
        <begin position="141"/>
        <end position="152"/>
    </location>
</feature>
<evidence type="ECO:0000313" key="2">
    <source>
        <dbReference type="EMBL" id="EMS58221.1"/>
    </source>
</evidence>
<dbReference type="AlphaFoldDB" id="M7ZF06"/>
<feature type="region of interest" description="Disordered" evidence="1">
    <location>
        <begin position="141"/>
        <end position="178"/>
    </location>
</feature>
<accession>M7ZF06</accession>
<feature type="region of interest" description="Disordered" evidence="1">
    <location>
        <begin position="103"/>
        <end position="124"/>
    </location>
</feature>
<protein>
    <submittedName>
        <fullName evidence="2">Uncharacterized protein</fullName>
    </submittedName>
</protein>
<feature type="region of interest" description="Disordered" evidence="1">
    <location>
        <begin position="72"/>
        <end position="91"/>
    </location>
</feature>
<evidence type="ECO:0000256" key="1">
    <source>
        <dbReference type="SAM" id="MobiDB-lite"/>
    </source>
</evidence>
<name>M7ZF06_TRIUA</name>
<proteinExistence type="predicted"/>